<reference evidence="1" key="1">
    <citation type="submission" date="2021-03" db="EMBL/GenBank/DDBJ databases">
        <title>Evolutionary priming and transition to the ectomycorrhizal habit in an iconic lineage of mushroom-forming fungi: is preadaptation a requirement?</title>
        <authorList>
            <consortium name="DOE Joint Genome Institute"/>
            <person name="Looney B.P."/>
            <person name="Miyauchi S."/>
            <person name="Morin E."/>
            <person name="Drula E."/>
            <person name="Courty P.E."/>
            <person name="Chicoki N."/>
            <person name="Fauchery L."/>
            <person name="Kohler A."/>
            <person name="Kuo A."/>
            <person name="LaButti K."/>
            <person name="Pangilinan J."/>
            <person name="Lipzen A."/>
            <person name="Riley R."/>
            <person name="Andreopoulos W."/>
            <person name="He G."/>
            <person name="Johnson J."/>
            <person name="Barry K.W."/>
            <person name="Grigoriev I.V."/>
            <person name="Nagy L."/>
            <person name="Hibbett D."/>
            <person name="Henrissat B."/>
            <person name="Matheny P.B."/>
            <person name="Labbe J."/>
            <person name="Martin A.F."/>
        </authorList>
    </citation>
    <scope>NUCLEOTIDE SEQUENCE</scope>
    <source>
        <strain evidence="1">BPL698</strain>
    </source>
</reference>
<organism evidence="1 2">
    <name type="scientific">Russula earlei</name>
    <dbReference type="NCBI Taxonomy" id="71964"/>
    <lineage>
        <taxon>Eukaryota</taxon>
        <taxon>Fungi</taxon>
        <taxon>Dikarya</taxon>
        <taxon>Basidiomycota</taxon>
        <taxon>Agaricomycotina</taxon>
        <taxon>Agaricomycetes</taxon>
        <taxon>Russulales</taxon>
        <taxon>Russulaceae</taxon>
        <taxon>Russula</taxon>
    </lineage>
</organism>
<comment type="caution">
    <text evidence="1">The sequence shown here is derived from an EMBL/GenBank/DDBJ whole genome shotgun (WGS) entry which is preliminary data.</text>
</comment>
<proteinExistence type="predicted"/>
<dbReference type="EMBL" id="JAGFNK010000197">
    <property type="protein sequence ID" value="KAI9459591.1"/>
    <property type="molecule type" value="Genomic_DNA"/>
</dbReference>
<keyword evidence="2" id="KW-1185">Reference proteome</keyword>
<protein>
    <submittedName>
        <fullName evidence="1">Uncharacterized protein</fullName>
    </submittedName>
</protein>
<evidence type="ECO:0000313" key="2">
    <source>
        <dbReference type="Proteomes" id="UP001207468"/>
    </source>
</evidence>
<evidence type="ECO:0000313" key="1">
    <source>
        <dbReference type="EMBL" id="KAI9459591.1"/>
    </source>
</evidence>
<dbReference type="Proteomes" id="UP001207468">
    <property type="component" value="Unassembled WGS sequence"/>
</dbReference>
<gene>
    <name evidence="1" type="ORF">F5148DRAFT_1287120</name>
</gene>
<sequence length="983" mass="109149">MTTTSCKKWLTLQPQDGIIRQEFWKTKEDVQSAVIGCYASLLGDPAGKDKPLSEYLFLWGELRADMIAPTLKATADEVNVVNVNMQSTNTVTNWAAVYRTINYCNTVIDYAPGVLATDNTFTQTQLNAYLSEVKALRALMYFYLVRSFRDVPLKLKSTSSDEDLQQLPKTSSDTVLTQIVADLNYADSNVAISYGSSYYDKGRITKYTVKAIEADVYLWMDNYQKCLDACNFIINSNQFGLIAGDGGWFNTLFYQGNSNESIFEFQFDAQKLNSFYGMFTTSTSRFAASGIVMDNIYGIDYVNGFKDIRGDGAALRATDGTIWKYLGVNSSNMRTSDASYAHWFVYRYADILLMKAEALNQMGNGPDALTLVYQIRTRASALSVTDANPSPTDKNSVADFILAERSREFAYEGKRWYDLLRNAKRDNYARIDLLFSVVAAVLVVSISCKKTPIQYTTTSDVNIVDYLRRYPDQFSEFVKLLDRANISSYLNAYGAYTCFAPNNAGIAAYLKKIGKTSTDQLDTAAIRAICRLHLIEDTITTLSFTDGKMNTPTMYGQYLITSVNGEGSTVVNRQAIILQPNIHTGNGYIHVLDNVLQPASLTVAQAVEQNTRYSIFTQALKATGFYDSLNINNNPDTTRTWLTVLAEPDSVYKTIGINTYADLVHKYNNTGNPRNPNDSLFLYMAYHVLPGLNYVADIASAQSHATLAPLNVVTALLSGQTVLLNQATFNGVFEAGVAVDRANSDNSCTNGVLDALTGDIYLKLRTPVPVYWDVADQPEIRKLTSVFRKPGKSNIFAYGSLSGITWQNTTINAVTYNCDAATGTNFYYWNDHLDFNLRTPSNQNQWIEFTTPLLVKGTYKVWICYRRTAAQGTYTQVTFDGVPTSRLVDLTQYIPSTTATDAVLESQGFKRYSSSAPLTNTTQVAQLAGVINVATTDLHKIRLTAIKDAGSSGNSVTLDMIHFIPISQDQLRPLFGKDGTITP</sequence>
<accession>A0ACC0U331</accession>
<name>A0ACC0U331_9AGAM</name>